<evidence type="ECO:0000256" key="3">
    <source>
        <dbReference type="SAM" id="SignalP"/>
    </source>
</evidence>
<proteinExistence type="predicted"/>
<keyword evidence="3" id="KW-0732">Signal</keyword>
<evidence type="ECO:0000256" key="1">
    <source>
        <dbReference type="SAM" id="MobiDB-lite"/>
    </source>
</evidence>
<dbReference type="GO" id="GO:0004553">
    <property type="term" value="F:hydrolase activity, hydrolyzing O-glycosyl compounds"/>
    <property type="evidence" value="ECO:0007669"/>
    <property type="project" value="InterPro"/>
</dbReference>
<dbReference type="InterPro" id="IPR013320">
    <property type="entry name" value="ConA-like_dom_sf"/>
</dbReference>
<dbReference type="InterPro" id="IPR050546">
    <property type="entry name" value="Glycosyl_Hydrlase_16"/>
</dbReference>
<dbReference type="InterPro" id="IPR000757">
    <property type="entry name" value="Beta-glucanase-like"/>
</dbReference>
<dbReference type="EMBL" id="FJOG01000016">
    <property type="protein sequence ID" value="CZR60644.1"/>
    <property type="molecule type" value="Genomic_DNA"/>
</dbReference>
<protein>
    <recommendedName>
        <fullName evidence="4">GH16 domain-containing protein</fullName>
    </recommendedName>
</protein>
<dbReference type="Gene3D" id="2.60.120.200">
    <property type="match status" value="1"/>
</dbReference>
<feature type="transmembrane region" description="Helical" evidence="2">
    <location>
        <begin position="468"/>
        <end position="485"/>
    </location>
</feature>
<sequence length="486" mass="51041">MSFFVLKAGAAALALASVASAAGPYTLANADLYQGNTFFDKFNFIHNDPNRANHGFVNYLTRAQANSTQFGGKLVDYASDGSAYIGVDHWNTRPDGAGGGRPSVRIESTTSYTHGLFIADIAHMPASVCELWPAFWTSNPPNWPDSGEIDILENNNEATTGVTTFHTGAPAGSCTATGNQQTGRQTSSNCNDPATSNQGCSATSTDPNSYGTTFNAAGGGVYAMEWTSTSVKVWNWERGNIPTDILLGTPVPANWGLPITIQSFSTRTSAGIGQDRLNSQQTSCYKSDPTKYATCNLYAGANPTAYAEAYWKINSLKVYKTDNVFKLVETSTSSASAISDEWVLLWVLIFIDLNSCYQTLESTSTSTTTLPLSTKTLSLSLAQVPGTTSSSGISVFAPITGSAVESASPKIATTLSSGGASAFPKFATTFPGGNVNVSSTVTLSKSPEASTSTTTSPVPFKGAANRRVVGSFLGLVLGVVAVVFLL</sequence>
<gene>
    <name evidence="5" type="ORF">PAC_10540</name>
</gene>
<feature type="domain" description="GH16" evidence="4">
    <location>
        <begin position="18"/>
        <end position="324"/>
    </location>
</feature>
<evidence type="ECO:0000259" key="4">
    <source>
        <dbReference type="PROSITE" id="PS51762"/>
    </source>
</evidence>
<dbReference type="GO" id="GO:0009251">
    <property type="term" value="P:glucan catabolic process"/>
    <property type="evidence" value="ECO:0007669"/>
    <property type="project" value="TreeGrafter"/>
</dbReference>
<organism evidence="5 6">
    <name type="scientific">Phialocephala subalpina</name>
    <dbReference type="NCBI Taxonomy" id="576137"/>
    <lineage>
        <taxon>Eukaryota</taxon>
        <taxon>Fungi</taxon>
        <taxon>Dikarya</taxon>
        <taxon>Ascomycota</taxon>
        <taxon>Pezizomycotina</taxon>
        <taxon>Leotiomycetes</taxon>
        <taxon>Helotiales</taxon>
        <taxon>Mollisiaceae</taxon>
        <taxon>Phialocephala</taxon>
        <taxon>Phialocephala fortinii species complex</taxon>
    </lineage>
</organism>
<keyword evidence="2" id="KW-1133">Transmembrane helix</keyword>
<dbReference type="SUPFAM" id="SSF49899">
    <property type="entry name" value="Concanavalin A-like lectins/glucanases"/>
    <property type="match status" value="1"/>
</dbReference>
<dbReference type="PANTHER" id="PTHR10963:SF24">
    <property type="entry name" value="GLYCOSIDASE C21B10.07-RELATED"/>
    <property type="match status" value="1"/>
</dbReference>
<keyword evidence="2" id="KW-0812">Transmembrane</keyword>
<keyword evidence="2" id="KW-0472">Membrane</keyword>
<feature type="region of interest" description="Disordered" evidence="1">
    <location>
        <begin position="173"/>
        <end position="205"/>
    </location>
</feature>
<accession>A0A1L7X6K6</accession>
<keyword evidence="6" id="KW-1185">Reference proteome</keyword>
<dbReference type="OrthoDB" id="192832at2759"/>
<reference evidence="5 6" key="1">
    <citation type="submission" date="2016-03" db="EMBL/GenBank/DDBJ databases">
        <authorList>
            <person name="Ploux O."/>
        </authorList>
    </citation>
    <scope>NUCLEOTIDE SEQUENCE [LARGE SCALE GENOMIC DNA]</scope>
    <source>
        <strain evidence="5 6">UAMH 11012</strain>
    </source>
</reference>
<dbReference type="Proteomes" id="UP000184330">
    <property type="component" value="Unassembled WGS sequence"/>
</dbReference>
<evidence type="ECO:0000313" key="6">
    <source>
        <dbReference type="Proteomes" id="UP000184330"/>
    </source>
</evidence>
<dbReference type="PROSITE" id="PS51762">
    <property type="entry name" value="GH16_2"/>
    <property type="match status" value="1"/>
</dbReference>
<feature type="signal peptide" evidence="3">
    <location>
        <begin position="1"/>
        <end position="21"/>
    </location>
</feature>
<feature type="chain" id="PRO_5013154508" description="GH16 domain-containing protein" evidence="3">
    <location>
        <begin position="22"/>
        <end position="486"/>
    </location>
</feature>
<name>A0A1L7X6K6_9HELO</name>
<dbReference type="PANTHER" id="PTHR10963">
    <property type="entry name" value="GLYCOSYL HYDROLASE-RELATED"/>
    <property type="match status" value="1"/>
</dbReference>
<dbReference type="STRING" id="576137.A0A1L7X6K6"/>
<evidence type="ECO:0000313" key="5">
    <source>
        <dbReference type="EMBL" id="CZR60644.1"/>
    </source>
</evidence>
<feature type="compositionally biased region" description="Polar residues" evidence="1">
    <location>
        <begin position="174"/>
        <end position="205"/>
    </location>
</feature>
<evidence type="ECO:0000256" key="2">
    <source>
        <dbReference type="SAM" id="Phobius"/>
    </source>
</evidence>
<dbReference type="Pfam" id="PF26113">
    <property type="entry name" value="GH16_XgeA"/>
    <property type="match status" value="1"/>
</dbReference>
<dbReference type="AlphaFoldDB" id="A0A1L7X6K6"/>